<name>A0A0P1HCD4_9RHOB</name>
<protein>
    <recommendedName>
        <fullName evidence="1">DNA (cytosine-5-)-methyltransferase</fullName>
        <ecNumber evidence="1">2.1.1.37</ecNumber>
    </recommendedName>
</protein>
<keyword evidence="5" id="KW-0680">Restriction system</keyword>
<organism evidence="7 8">
    <name type="scientific">Leisingera aquaemixtae</name>
    <dbReference type="NCBI Taxonomy" id="1396826"/>
    <lineage>
        <taxon>Bacteria</taxon>
        <taxon>Pseudomonadati</taxon>
        <taxon>Pseudomonadota</taxon>
        <taxon>Alphaproteobacteria</taxon>
        <taxon>Rhodobacterales</taxon>
        <taxon>Roseobacteraceae</taxon>
        <taxon>Leisingera</taxon>
    </lineage>
</organism>
<dbReference type="Gene3D" id="3.40.50.150">
    <property type="entry name" value="Vaccinia Virus protein VP39"/>
    <property type="match status" value="1"/>
</dbReference>
<evidence type="ECO:0000256" key="5">
    <source>
        <dbReference type="ARBA" id="ARBA00022747"/>
    </source>
</evidence>
<dbReference type="STRING" id="1396826.PHA8399_03273"/>
<dbReference type="Proteomes" id="UP000051326">
    <property type="component" value="Unassembled WGS sequence"/>
</dbReference>
<dbReference type="SUPFAM" id="SSF53335">
    <property type="entry name" value="S-adenosyl-L-methionine-dependent methyltransferases"/>
    <property type="match status" value="1"/>
</dbReference>
<dbReference type="InterPro" id="IPR001525">
    <property type="entry name" value="C5_MeTfrase"/>
</dbReference>
<dbReference type="InterPro" id="IPR050390">
    <property type="entry name" value="C5-Methyltransferase"/>
</dbReference>
<dbReference type="GO" id="GO:0003886">
    <property type="term" value="F:DNA (cytosine-5-)-methyltransferase activity"/>
    <property type="evidence" value="ECO:0007669"/>
    <property type="project" value="UniProtKB-EC"/>
</dbReference>
<gene>
    <name evidence="7" type="ORF">PHA8399_03273</name>
</gene>
<dbReference type="Gene3D" id="3.90.120.10">
    <property type="entry name" value="DNA Methylase, subunit A, domain 2"/>
    <property type="match status" value="1"/>
</dbReference>
<dbReference type="EC" id="2.1.1.37" evidence="1"/>
<dbReference type="GO" id="GO:0032259">
    <property type="term" value="P:methylation"/>
    <property type="evidence" value="ECO:0007669"/>
    <property type="project" value="UniProtKB-KW"/>
</dbReference>
<evidence type="ECO:0000256" key="1">
    <source>
        <dbReference type="ARBA" id="ARBA00011975"/>
    </source>
</evidence>
<proteinExistence type="predicted"/>
<dbReference type="Pfam" id="PF00145">
    <property type="entry name" value="DNA_methylase"/>
    <property type="match status" value="2"/>
</dbReference>
<dbReference type="GO" id="GO:0044027">
    <property type="term" value="P:negative regulation of gene expression via chromosomal CpG island methylation"/>
    <property type="evidence" value="ECO:0007669"/>
    <property type="project" value="TreeGrafter"/>
</dbReference>
<accession>A0A0P1HCD4</accession>
<evidence type="ECO:0000313" key="7">
    <source>
        <dbReference type="EMBL" id="CUI01132.1"/>
    </source>
</evidence>
<dbReference type="GO" id="GO:0003677">
    <property type="term" value="F:DNA binding"/>
    <property type="evidence" value="ECO:0007669"/>
    <property type="project" value="TreeGrafter"/>
</dbReference>
<keyword evidence="4" id="KW-0949">S-adenosyl-L-methionine</keyword>
<dbReference type="PANTHER" id="PTHR10629">
    <property type="entry name" value="CYTOSINE-SPECIFIC METHYLTRANSFERASE"/>
    <property type="match status" value="1"/>
</dbReference>
<dbReference type="PANTHER" id="PTHR10629:SF52">
    <property type="entry name" value="DNA (CYTOSINE-5)-METHYLTRANSFERASE 1"/>
    <property type="match status" value="1"/>
</dbReference>
<sequence length="404" mass="44331">MRPGAAEKACRPNRPCKERRGQTFRHWVKELQRLGYKVEWQELRACDYGAPTIRKRLFLIARCDGRPIVWPEPTHGAPDSAEVLTGLCKPWRTAAEIIDWTLPCPSIFDTSQEIKQRYGLQTRRPLKPATLRRVARGVMRYVIEAKEPFLVTYAQQGGGIRSGFAPLHTITASPKDQNAIIVPTLVQTGYGERKGQAPRVPGLNKPLGTLVAGGTKHALVAAFLAQHNSGERMKNNAGRPATAPLSTLTTRGTQQQVVAAYMMPHYGASVARSATAPVGTLTAGGGGKQALIAAFLHKYYGTDQDPRLDQPMHTLTTRDRFGLVTVVIQGEPYAITDIGMRMLTPREQFRAQGFPETYEIDQAGGRKLNKTDKTRMCGNSVAPAMAEALIRANCAHLVEQEAAA</sequence>
<evidence type="ECO:0000313" key="8">
    <source>
        <dbReference type="Proteomes" id="UP000051326"/>
    </source>
</evidence>
<reference evidence="7 8" key="1">
    <citation type="submission" date="2015-09" db="EMBL/GenBank/DDBJ databases">
        <authorList>
            <consortium name="Swine Surveillance"/>
        </authorList>
    </citation>
    <scope>NUCLEOTIDE SEQUENCE [LARGE SCALE GENOMIC DNA]</scope>
    <source>
        <strain evidence="7 8">CECT 8399</strain>
    </source>
</reference>
<dbReference type="AlphaFoldDB" id="A0A0P1HCD4"/>
<dbReference type="InterPro" id="IPR029063">
    <property type="entry name" value="SAM-dependent_MTases_sf"/>
</dbReference>
<evidence type="ECO:0000256" key="6">
    <source>
        <dbReference type="ARBA" id="ARBA00047422"/>
    </source>
</evidence>
<keyword evidence="2 7" id="KW-0489">Methyltransferase</keyword>
<evidence type="ECO:0000256" key="4">
    <source>
        <dbReference type="ARBA" id="ARBA00022691"/>
    </source>
</evidence>
<dbReference type="RefSeq" id="WP_058287142.1">
    <property type="nucleotide sequence ID" value="NZ_CYSR01000030.1"/>
</dbReference>
<evidence type="ECO:0000256" key="2">
    <source>
        <dbReference type="ARBA" id="ARBA00022603"/>
    </source>
</evidence>
<keyword evidence="3 7" id="KW-0808">Transferase</keyword>
<comment type="catalytic activity">
    <reaction evidence="6">
        <text>a 2'-deoxycytidine in DNA + S-adenosyl-L-methionine = a 5-methyl-2'-deoxycytidine in DNA + S-adenosyl-L-homocysteine + H(+)</text>
        <dbReference type="Rhea" id="RHEA:13681"/>
        <dbReference type="Rhea" id="RHEA-COMP:11369"/>
        <dbReference type="Rhea" id="RHEA-COMP:11370"/>
        <dbReference type="ChEBI" id="CHEBI:15378"/>
        <dbReference type="ChEBI" id="CHEBI:57856"/>
        <dbReference type="ChEBI" id="CHEBI:59789"/>
        <dbReference type="ChEBI" id="CHEBI:85452"/>
        <dbReference type="ChEBI" id="CHEBI:85454"/>
        <dbReference type="EC" id="2.1.1.37"/>
    </reaction>
</comment>
<dbReference type="EMBL" id="CYSR01000030">
    <property type="protein sequence ID" value="CUI01132.1"/>
    <property type="molecule type" value="Genomic_DNA"/>
</dbReference>
<dbReference type="GO" id="GO:0009307">
    <property type="term" value="P:DNA restriction-modification system"/>
    <property type="evidence" value="ECO:0007669"/>
    <property type="project" value="UniProtKB-KW"/>
</dbReference>
<evidence type="ECO:0000256" key="3">
    <source>
        <dbReference type="ARBA" id="ARBA00022679"/>
    </source>
</evidence>